<keyword evidence="2" id="KW-1185">Reference proteome</keyword>
<gene>
    <name evidence="1" type="ORF">S2091_2175</name>
</gene>
<dbReference type="EMBL" id="PUGF01000009">
    <property type="protein sequence ID" value="PRC93089.1"/>
    <property type="molecule type" value="Genomic_DNA"/>
</dbReference>
<dbReference type="InterPro" id="IPR014915">
    <property type="entry name" value="Phage_TLS_TfmB"/>
</dbReference>
<sequence length="92" mass="10065">MPPSESALSALGLTLAEAHPDVEVWPDNVQTVNCFIALSTQWKVGMNGVTGLDYAAVLLVMDLFEVDDKKEVFSGLQMMEVEALKFMRSISS</sequence>
<dbReference type="RefSeq" id="WP_105531828.1">
    <property type="nucleotide sequence ID" value="NZ_PUGF01000009.1"/>
</dbReference>
<dbReference type="Proteomes" id="UP000237839">
    <property type="component" value="Unassembled WGS sequence"/>
</dbReference>
<reference evidence="1 2" key="1">
    <citation type="submission" date="2018-02" db="EMBL/GenBank/DDBJ databases">
        <title>Solimicrobium silvestre gen. nov., sp. nov., isolated from alpine forest soil.</title>
        <authorList>
            <person name="Margesin R."/>
            <person name="Albuquerque L."/>
            <person name="Zhang D.-C."/>
            <person name="Froufe H.J.C."/>
            <person name="Severino R."/>
            <person name="Roxo I."/>
            <person name="Egas C."/>
            <person name="Da Costa M.S."/>
        </authorList>
    </citation>
    <scope>NUCLEOTIDE SEQUENCE [LARGE SCALE GENOMIC DNA]</scope>
    <source>
        <strain evidence="1 2">S20-91</strain>
    </source>
</reference>
<dbReference type="AlphaFoldDB" id="A0A2S9GZC4"/>
<organism evidence="1 2">
    <name type="scientific">Solimicrobium silvestre</name>
    <dbReference type="NCBI Taxonomy" id="2099400"/>
    <lineage>
        <taxon>Bacteria</taxon>
        <taxon>Pseudomonadati</taxon>
        <taxon>Pseudomonadota</taxon>
        <taxon>Betaproteobacteria</taxon>
        <taxon>Burkholderiales</taxon>
        <taxon>Oxalobacteraceae</taxon>
        <taxon>Solimicrobium</taxon>
    </lineage>
</organism>
<protein>
    <submittedName>
        <fullName evidence="1">Uncharacterized protein</fullName>
    </submittedName>
</protein>
<comment type="caution">
    <text evidence="1">The sequence shown here is derived from an EMBL/GenBank/DDBJ whole genome shotgun (WGS) entry which is preliminary data.</text>
</comment>
<dbReference type="Pfam" id="PF08809">
    <property type="entry name" value="DUF1799"/>
    <property type="match status" value="1"/>
</dbReference>
<evidence type="ECO:0000313" key="1">
    <source>
        <dbReference type="EMBL" id="PRC93089.1"/>
    </source>
</evidence>
<accession>A0A2S9GZC4</accession>
<name>A0A2S9GZC4_9BURK</name>
<proteinExistence type="predicted"/>
<dbReference type="OrthoDB" id="6169380at2"/>
<evidence type="ECO:0000313" key="2">
    <source>
        <dbReference type="Proteomes" id="UP000237839"/>
    </source>
</evidence>